<protein>
    <submittedName>
        <fullName evidence="2">Uncharacterized protein</fullName>
    </submittedName>
</protein>
<feature type="signal peptide" evidence="1">
    <location>
        <begin position="1"/>
        <end position="21"/>
    </location>
</feature>
<feature type="chain" id="PRO_5027071725" evidence="1">
    <location>
        <begin position="22"/>
        <end position="523"/>
    </location>
</feature>
<proteinExistence type="predicted"/>
<dbReference type="Proteomes" id="UP000464214">
    <property type="component" value="Chromosome"/>
</dbReference>
<keyword evidence="1" id="KW-0732">Signal</keyword>
<dbReference type="AlphaFoldDB" id="A0A6P1P1Y8"/>
<keyword evidence="3" id="KW-1185">Reference proteome</keyword>
<reference evidence="2 3" key="1">
    <citation type="submission" date="2020-01" db="EMBL/GenBank/DDBJ databases">
        <authorList>
            <person name="Kim M."/>
        </authorList>
    </citation>
    <scope>NUCLEOTIDE SEQUENCE [LARGE SCALE GENOMIC DNA]</scope>
    <source>
        <strain evidence="2 3">BT10</strain>
    </source>
</reference>
<gene>
    <name evidence="2" type="ORF">GU926_11935</name>
</gene>
<accession>A0A6P1P1Y8</accession>
<evidence type="ECO:0000256" key="1">
    <source>
        <dbReference type="SAM" id="SignalP"/>
    </source>
</evidence>
<evidence type="ECO:0000313" key="2">
    <source>
        <dbReference type="EMBL" id="QHL88102.1"/>
    </source>
</evidence>
<dbReference type="KEGG" id="nib:GU926_11935"/>
<dbReference type="RefSeq" id="WP_160692145.1">
    <property type="nucleotide sequence ID" value="NZ_CP047897.1"/>
</dbReference>
<dbReference type="EMBL" id="CP047897">
    <property type="protein sequence ID" value="QHL88102.1"/>
    <property type="molecule type" value="Genomic_DNA"/>
</dbReference>
<evidence type="ECO:0000313" key="3">
    <source>
        <dbReference type="Proteomes" id="UP000464214"/>
    </source>
</evidence>
<sequence>MKKIYALLLLGFLSKSFNTHAQKIELTVKSDYKNKLIPVTGNRASEKVNDNLFLMFRETDKKKAAIVGYDATTLAPTFSIPLEHGQYSRPLFKYNAETSQVFVIESYARTNIYTKKGHGFKASVYDLQGKLVKTKDVAIDIPLLSPLVMPRAFKAPAPALAPTVFSSYAVNFSENGKYLYTLENSPKKGKGALLTVYDINLEEVVKREVKTSANEDIEASAITNDGEMILVLADQKEKATVLKLDAKGKDASRIALKHQLANRETFGNYNIKIAGARVLVTAEKNFNKSELMAIHVYDVDFATRAAKLYASKEFDKGYVAQLYGKVNDKDVLHGGQMLSKKFDRPKTIKSMNVKQILVDGSTIYLVSEAINNTSTTRTTSMPAGTSGATTTSTKTIPLIFAEDILITKFEGGVNTWNSVIGRNFMVRDMQAADMTHSIVNQNSTSIHLITSESSRDKNNISAYARTIDKTTGEVSSPKRINEGKFVTFSNFACWLSPDQVVLFRTNKIAFGKGGYSLEKVSLN</sequence>
<organism evidence="2 3">
    <name type="scientific">Nibribacter ruber</name>
    <dbReference type="NCBI Taxonomy" id="2698458"/>
    <lineage>
        <taxon>Bacteria</taxon>
        <taxon>Pseudomonadati</taxon>
        <taxon>Bacteroidota</taxon>
        <taxon>Cytophagia</taxon>
        <taxon>Cytophagales</taxon>
        <taxon>Hymenobacteraceae</taxon>
        <taxon>Nibribacter</taxon>
    </lineage>
</organism>
<name>A0A6P1P1Y8_9BACT</name>